<sequence length="336" mass="30341">MPTSDTSQTTRALQIRGKTLLNFHNENPYKQISGPLGITPASVLTEMKIYQGPCCITSTNIINSTNNNTITVTFTTPGASSFTVPLRITSITVIAIGGGGAAAKSNAIGGTGAKITAILTVNPGDVLPIFIGGGGYNSVSPGAAGQIGGAGGGGATHINVLTSNRIVAGGGGGGGDGQGGGSGSASNTGAGGGGGGISGGYGGDAGIGGIPGIGGSGAANGGQGGNGYSGGGGRGGVASGGALGGLGGNGNGLGVGGDGGAGVALGGGGGGGGYGGGGGGGVIGVGGGGVEVGGGGAGGSIGPSGCIYEPGDTYGVWGVNNGKGGDGSISITYINV</sequence>
<proteinExistence type="predicted"/>
<dbReference type="PRINTS" id="PR01228">
    <property type="entry name" value="EGGSHELL"/>
</dbReference>
<protein>
    <submittedName>
        <fullName evidence="1">Uncharacterized protein</fullName>
    </submittedName>
</protein>
<name>A0A6C0JV16_9ZZZZ</name>
<organism evidence="1">
    <name type="scientific">viral metagenome</name>
    <dbReference type="NCBI Taxonomy" id="1070528"/>
    <lineage>
        <taxon>unclassified sequences</taxon>
        <taxon>metagenomes</taxon>
        <taxon>organismal metagenomes</taxon>
    </lineage>
</organism>
<accession>A0A6C0JV16</accession>
<evidence type="ECO:0000313" key="1">
    <source>
        <dbReference type="EMBL" id="QHU09602.1"/>
    </source>
</evidence>
<dbReference type="AlphaFoldDB" id="A0A6C0JV16"/>
<reference evidence="1" key="1">
    <citation type="journal article" date="2020" name="Nature">
        <title>Giant virus diversity and host interactions through global metagenomics.</title>
        <authorList>
            <person name="Schulz F."/>
            <person name="Roux S."/>
            <person name="Paez-Espino D."/>
            <person name="Jungbluth S."/>
            <person name="Walsh D.A."/>
            <person name="Denef V.J."/>
            <person name="McMahon K.D."/>
            <person name="Konstantinidis K.T."/>
            <person name="Eloe-Fadrosh E.A."/>
            <person name="Kyrpides N.C."/>
            <person name="Woyke T."/>
        </authorList>
    </citation>
    <scope>NUCLEOTIDE SEQUENCE</scope>
    <source>
        <strain evidence="1">GVMAG-S-1101164-105</strain>
    </source>
</reference>
<dbReference type="EMBL" id="MN740739">
    <property type="protein sequence ID" value="QHU09602.1"/>
    <property type="molecule type" value="Genomic_DNA"/>
</dbReference>